<name>A0AAW0RTF5_9HYPO</name>
<sequence>MSDSKHDGYSDIIDEEEHDAFLDNSSRRHAKPESGAKVSWILYAALSLTILLVGGAIGYSLKPSTAGRGLAFADTSKLNIYNGVDFAPFEQRFNGSLFKRSPYSGPPSPEMDKTWGRFTEMGSNDARASTSYSLETAVHLEETQNIGYMASLGFFHQIHCLNMLRKFIYLDYYKEKTPDWFSQPYLRAHADHCVDMIREAIMCHGDTSLIVYHWIDGYNDPVPDFSTMIIKAATHNMRTSWFLAARSNEAPEYQKLAVDEELAGDKSEYKWKTRFQAMTAVYVLTTLCLVAVYCLYAKNNIGVDWALPSDVIFGHKRVLFKPDQSYSDVFPGSASSNLENATLWDALQPRGGGLIAVSDPRKLGLVGGLPLGKAANEERPREGYGISMFHQIHCLVAIRTAIRTRTFNDQHLDHCLDYLRQAIMCTGDTTLEKVIIDEDGKFQPEIDGWGTVHECRSWHMLFEFAERQRAAVAARLGDDKHVRTAAVDAFMLTIGVDVFIEEKSLYRLYYYITLFNTDQSIDMGWSNFQLAAPGSNSLSSGIGAVSRYADTMELWSIAPDGSVNGEYWYAGAIWKRYQLAPAGSASPSSNIAAVSRAPHTMELWFTARDGSVRDYYWYEGGSWQNFQLAPPGSALPSGGIAAVSRAPHTMEVWYAGLDGSVKDHYWYEDGGWKSFELAPAGSAASAGGIAAVSRASHTMEVFFNGRDGSIKDYYWYESGGWNNFQLAPPKTASTTGGIAAVSRIPDSMEVWAVCQDGSVHDYYWYADGGWKNFQLAPPGSAAKSAGISAVSRAQNTMEVFFIGRDGSVQDHYWYLDGGWRSFTLAPPNSAALNGGIKAVARASHTMEVWFVGRDGSTKDYYFY</sequence>
<comment type="caution">
    <text evidence="5">The sequence shown here is derived from an EMBL/GenBank/DDBJ whole genome shotgun (WGS) entry which is preliminary data.</text>
</comment>
<evidence type="ECO:0000313" key="6">
    <source>
        <dbReference type="Proteomes" id="UP001397290"/>
    </source>
</evidence>
<dbReference type="Proteomes" id="UP001397290">
    <property type="component" value="Unassembled WGS sequence"/>
</dbReference>
<keyword evidence="4" id="KW-0472">Membrane</keyword>
<evidence type="ECO:0008006" key="7">
    <source>
        <dbReference type="Google" id="ProtNLM"/>
    </source>
</evidence>
<protein>
    <recommendedName>
        <fullName evidence="7">Fucose-specific lectin</fullName>
    </recommendedName>
</protein>
<comment type="pathway">
    <text evidence="1">Mycotoxin biosynthesis.</text>
</comment>
<keyword evidence="4" id="KW-0812">Transmembrane</keyword>
<proteinExistence type="inferred from homology"/>
<dbReference type="EMBL" id="JAAHCF010000280">
    <property type="protein sequence ID" value="KAK8145559.1"/>
    <property type="molecule type" value="Genomic_DNA"/>
</dbReference>
<dbReference type="PANTHER" id="PTHR33365:SF11">
    <property type="entry name" value="TAT PATHWAY SIGNAL SEQUENCE"/>
    <property type="match status" value="1"/>
</dbReference>
<keyword evidence="6" id="KW-1185">Reference proteome</keyword>
<feature type="transmembrane region" description="Helical" evidence="4">
    <location>
        <begin position="275"/>
        <end position="293"/>
    </location>
</feature>
<dbReference type="AlphaFoldDB" id="A0AAW0RTF5"/>
<dbReference type="PANTHER" id="PTHR33365">
    <property type="entry name" value="YALI0B05434P"/>
    <property type="match status" value="1"/>
</dbReference>
<dbReference type="GO" id="GO:0016491">
    <property type="term" value="F:oxidoreductase activity"/>
    <property type="evidence" value="ECO:0007669"/>
    <property type="project" value="UniProtKB-KW"/>
</dbReference>
<feature type="transmembrane region" description="Helical" evidence="4">
    <location>
        <begin position="40"/>
        <end position="61"/>
    </location>
</feature>
<accession>A0AAW0RTF5</accession>
<evidence type="ECO:0000256" key="2">
    <source>
        <dbReference type="ARBA" id="ARBA00023002"/>
    </source>
</evidence>
<dbReference type="SUPFAM" id="SSF89372">
    <property type="entry name" value="Fucose-specific lectin"/>
    <property type="match status" value="1"/>
</dbReference>
<gene>
    <name evidence="5" type="ORF">G3M48_004300</name>
</gene>
<dbReference type="Pfam" id="PF11807">
    <property type="entry name" value="UstYa"/>
    <property type="match status" value="2"/>
</dbReference>
<reference evidence="5 6" key="1">
    <citation type="submission" date="2020-02" db="EMBL/GenBank/DDBJ databases">
        <title>Comparative genomics of the hypocrealean fungal genus Beauvera.</title>
        <authorList>
            <person name="Showalter D.N."/>
            <person name="Bushley K.E."/>
            <person name="Rehner S.A."/>
        </authorList>
    </citation>
    <scope>NUCLEOTIDE SEQUENCE [LARGE SCALE GENOMIC DNA]</scope>
    <source>
        <strain evidence="5 6">ARSEF4384</strain>
    </source>
</reference>
<evidence type="ECO:0000256" key="1">
    <source>
        <dbReference type="ARBA" id="ARBA00004685"/>
    </source>
</evidence>
<organism evidence="5 6">
    <name type="scientific">Beauveria asiatica</name>
    <dbReference type="NCBI Taxonomy" id="1069075"/>
    <lineage>
        <taxon>Eukaryota</taxon>
        <taxon>Fungi</taxon>
        <taxon>Dikarya</taxon>
        <taxon>Ascomycota</taxon>
        <taxon>Pezizomycotina</taxon>
        <taxon>Sordariomycetes</taxon>
        <taxon>Hypocreomycetidae</taxon>
        <taxon>Hypocreales</taxon>
        <taxon>Cordycipitaceae</taxon>
        <taxon>Beauveria</taxon>
    </lineage>
</organism>
<evidence type="ECO:0000313" key="5">
    <source>
        <dbReference type="EMBL" id="KAK8145559.1"/>
    </source>
</evidence>
<dbReference type="GO" id="GO:0043386">
    <property type="term" value="P:mycotoxin biosynthetic process"/>
    <property type="evidence" value="ECO:0007669"/>
    <property type="project" value="InterPro"/>
</dbReference>
<dbReference type="InterPro" id="IPR021765">
    <property type="entry name" value="UstYa-like"/>
</dbReference>
<dbReference type="Gene3D" id="2.120.10.70">
    <property type="entry name" value="Fucose-specific lectin"/>
    <property type="match status" value="2"/>
</dbReference>
<evidence type="ECO:0000256" key="3">
    <source>
        <dbReference type="ARBA" id="ARBA00035112"/>
    </source>
</evidence>
<keyword evidence="4" id="KW-1133">Transmembrane helix</keyword>
<keyword evidence="2" id="KW-0560">Oxidoreductase</keyword>
<comment type="similarity">
    <text evidence="3">Belongs to the ustYa family.</text>
</comment>
<evidence type="ECO:0000256" key="4">
    <source>
        <dbReference type="SAM" id="Phobius"/>
    </source>
</evidence>